<dbReference type="GO" id="GO:0034058">
    <property type="term" value="P:endosomal vesicle fusion"/>
    <property type="evidence" value="ECO:0007669"/>
    <property type="project" value="TreeGrafter"/>
</dbReference>
<dbReference type="PROSITE" id="PS50082">
    <property type="entry name" value="WD_REPEATS_2"/>
    <property type="match status" value="1"/>
</dbReference>
<dbReference type="OrthoDB" id="289913at2759"/>
<evidence type="ECO:0000313" key="6">
    <source>
        <dbReference type="Proteomes" id="UP000266841"/>
    </source>
</evidence>
<dbReference type="InterPro" id="IPR001680">
    <property type="entry name" value="WD40_rpt"/>
</dbReference>
<dbReference type="Pfam" id="PF12816">
    <property type="entry name" value="TPR_Vps8"/>
    <property type="match status" value="1"/>
</dbReference>
<evidence type="ECO:0000313" key="5">
    <source>
        <dbReference type="EMBL" id="EJK53253.1"/>
    </source>
</evidence>
<sequence>PGRQVADEGAAGRAEDEEPRARGMTASAGASAAPRFGMSNGVIRCRSMSGLGSQLLVQEAGARGAGLPTSLAVGTKFIAVGNQHGVVLVFDLYEQLKTALGGDGDGGGGGVGTGGSPMRRAASSTSSSGDGGGAGYGGAVTSIDLAGRGDLLIAGYGGGTVVLWDVIKSAPLKVIDDMHRSSIACVRLTSGPGGSDYQYGGGDHGGSSGSVGAVTVDASGLVNKLVFTRGRLWSSAYSVESECLLDGTAGQRARRARRRLGAPPLVAWHRPHRPVVVPIILHRIGRAEGERAPQMGEAEHGSDRPVVRSGRRRRRRQDDDGLVALRLDLRLDLPLHIDVPRRRGLGRVVSDGAGALAPVPPLPLLGLGPRLRRGRVRHAHPRPGVGTEPPAPARGVPAVRPGRGRRRGRRGPLARVRGARRARDGVARRRAELAREAVARVPDGGERVRRGGHGDDDDAGAAGFLGDEPRLRRVFAEQGGWRLAETAGGVHDLHEQHAVERQPALGPLPGRGKAGDDPRDEAAGTFQARSVTPHPLLTNVRPRRLCLLLILVQIMSLEEGGQWLEALALALDHYESTVASQEDNQRTSSSGSAGRVSSLEPSMLTEDEIWMAELLMRYLILAIENAPESLPYVSRNGMDLAHSHFEMLSGVCIEFCTTTKRLDLLFGPIFRCFYDARYINVFLDVMEAYVLNDRLRYIAPEAMSLFVAHCKEMKDLSMVERCLLHMDCSLMDFHSILSLLKKHSLFTGLFHVYTSGLDDFVSPLEVLMEALFDAVDADLANELSRDCLGGTKAELYGYKALLYLQYCFEGKSFPKGDPLQDGDRLQTLRPELFDLLLQKAYSNQRGHRGSSYPPRGIRSLSYPYMRALAMVDAKLLFGCISNVFDDQDARFLPSTELLADSWQVEIGTDTSFDVERIDNHSNDDKTFLPSKQSIVGCLSSIIMKDSLIDPSSQIGSRKLMTLLSIKSKHAYLDFLATVLAKGVVRTPRYIGEVFVRLTNKKGSSEDEILTLLHALPRGSFELDEILFTVERVEMMRAALFLHQEAVRANLSSEITARKAQHHLDKCVDCFLMDRDAQFRLGVFDFIRKTSSTGDVSGVLRDVIFKRLAELIDLDPNQAALLVAEVISYDIGTILYRLKGLKSGSIEFKLLQAVISSNSNDDSVLQLKSNLTKEHHHSYLELLIKFRPDQVYQYLQTHQNNYRLDEALKQCQDCEIADASAYLLERLGDISGSLKLMLESLDERLRNFKLALQSNFGSMRSRTRNVSVYIQQNESLVKEVNRIKQILSAVLDLCERNKNDHLTLDNESGPLLWFHVLDKLVGTKPQLGVSLDSKDNVALGISSVLSEILLMTMQRMITNVPLIDLMKKITKDYSGNALGEFREMLVSMLTTYRSELGICSNAVDVMLHDIRQLSHKRKSTKVKGIFVHDGASLSTARATLVEISPADGKVLSPVFENAHGLSSFGTSQTGVDQSALLQRRLNGRRTRLHHCCNNKRRRGGNNLSLVTVSEFSVAPFEEGRVVAGNLSDAQHIGGL</sequence>
<dbReference type="InterPro" id="IPR025941">
    <property type="entry name" value="Vps8_central_dom"/>
</dbReference>
<feature type="region of interest" description="Disordered" evidence="3">
    <location>
        <begin position="579"/>
        <end position="599"/>
    </location>
</feature>
<feature type="region of interest" description="Disordered" evidence="3">
    <location>
        <begin position="1"/>
        <end position="32"/>
    </location>
</feature>
<feature type="region of interest" description="Disordered" evidence="3">
    <location>
        <begin position="500"/>
        <end position="525"/>
    </location>
</feature>
<dbReference type="Pfam" id="PF23410">
    <property type="entry name" value="Beta-prop_VPS8"/>
    <property type="match status" value="1"/>
</dbReference>
<comment type="similarity">
    <text evidence="1">Belongs to the VPS8 family.</text>
</comment>
<feature type="non-terminal residue" evidence="5">
    <location>
        <position position="1"/>
    </location>
</feature>
<evidence type="ECO:0000256" key="3">
    <source>
        <dbReference type="SAM" id="MobiDB-lite"/>
    </source>
</evidence>
<organism evidence="5 6">
    <name type="scientific">Thalassiosira oceanica</name>
    <name type="common">Marine diatom</name>
    <dbReference type="NCBI Taxonomy" id="159749"/>
    <lineage>
        <taxon>Eukaryota</taxon>
        <taxon>Sar</taxon>
        <taxon>Stramenopiles</taxon>
        <taxon>Ochrophyta</taxon>
        <taxon>Bacillariophyta</taxon>
        <taxon>Coscinodiscophyceae</taxon>
        <taxon>Thalassiosirophycidae</taxon>
        <taxon>Thalassiosirales</taxon>
        <taxon>Thalassiosiraceae</taxon>
        <taxon>Thalassiosira</taxon>
    </lineage>
</organism>
<evidence type="ECO:0000256" key="1">
    <source>
        <dbReference type="ARBA" id="ARBA00009422"/>
    </source>
</evidence>
<name>K0RHT5_THAOC</name>
<evidence type="ECO:0000259" key="4">
    <source>
        <dbReference type="Pfam" id="PF12816"/>
    </source>
</evidence>
<protein>
    <recommendedName>
        <fullName evidence="4">Vacuolar protein sorting-associated protein 8 central domain-containing protein</fullName>
    </recommendedName>
</protein>
<feature type="region of interest" description="Disordered" evidence="3">
    <location>
        <begin position="290"/>
        <end position="317"/>
    </location>
</feature>
<keyword evidence="2" id="KW-0853">WD repeat</keyword>
<reference evidence="5 6" key="1">
    <citation type="journal article" date="2012" name="Genome Biol.">
        <title>Genome and low-iron response of an oceanic diatom adapted to chronic iron limitation.</title>
        <authorList>
            <person name="Lommer M."/>
            <person name="Specht M."/>
            <person name="Roy A.S."/>
            <person name="Kraemer L."/>
            <person name="Andreson R."/>
            <person name="Gutowska M.A."/>
            <person name="Wolf J."/>
            <person name="Bergner S.V."/>
            <person name="Schilhabel M.B."/>
            <person name="Klostermeier U.C."/>
            <person name="Beiko R.G."/>
            <person name="Rosenstiel P."/>
            <person name="Hippler M."/>
            <person name="Laroche J."/>
        </authorList>
    </citation>
    <scope>NUCLEOTIDE SEQUENCE [LARGE SCALE GENOMIC DNA]</scope>
    <source>
        <strain evidence="5 6">CCMP1005</strain>
    </source>
</reference>
<keyword evidence="6" id="KW-1185">Reference proteome</keyword>
<feature type="repeat" description="WD" evidence="2">
    <location>
        <begin position="133"/>
        <end position="174"/>
    </location>
</feature>
<dbReference type="InterPro" id="IPR015943">
    <property type="entry name" value="WD40/YVTN_repeat-like_dom_sf"/>
</dbReference>
<dbReference type="GO" id="GO:0006623">
    <property type="term" value="P:protein targeting to vacuole"/>
    <property type="evidence" value="ECO:0007669"/>
    <property type="project" value="InterPro"/>
</dbReference>
<feature type="domain" description="Vacuolar protein sorting-associated protein 8 central" evidence="4">
    <location>
        <begin position="681"/>
        <end position="884"/>
    </location>
</feature>
<dbReference type="Gene3D" id="2.130.10.10">
    <property type="entry name" value="YVTN repeat-like/Quinoprotein amine dehydrogenase"/>
    <property type="match status" value="1"/>
</dbReference>
<feature type="compositionally biased region" description="Low complexity" evidence="3">
    <location>
        <begin position="588"/>
        <end position="598"/>
    </location>
</feature>
<dbReference type="eggNOG" id="KOG2079">
    <property type="taxonomic scope" value="Eukaryota"/>
</dbReference>
<dbReference type="Proteomes" id="UP000266841">
    <property type="component" value="Unassembled WGS sequence"/>
</dbReference>
<feature type="compositionally biased region" description="Basic residues" evidence="3">
    <location>
        <begin position="402"/>
        <end position="420"/>
    </location>
</feature>
<comment type="caution">
    <text evidence="5">The sequence shown here is derived from an EMBL/GenBank/DDBJ whole genome shotgun (WGS) entry which is preliminary data.</text>
</comment>
<accession>K0RHT5</accession>
<dbReference type="GO" id="GO:0005770">
    <property type="term" value="C:late endosome"/>
    <property type="evidence" value="ECO:0007669"/>
    <property type="project" value="TreeGrafter"/>
</dbReference>
<dbReference type="InterPro" id="IPR036322">
    <property type="entry name" value="WD40_repeat_dom_sf"/>
</dbReference>
<feature type="region of interest" description="Disordered" evidence="3">
    <location>
        <begin position="378"/>
        <end position="428"/>
    </location>
</feature>
<feature type="compositionally biased region" description="Basic and acidic residues" evidence="3">
    <location>
        <begin position="513"/>
        <end position="522"/>
    </location>
</feature>
<feature type="compositionally biased region" description="Gly residues" evidence="3">
    <location>
        <begin position="103"/>
        <end position="115"/>
    </location>
</feature>
<evidence type="ECO:0000256" key="2">
    <source>
        <dbReference type="PROSITE-ProRule" id="PRU00221"/>
    </source>
</evidence>
<proteinExistence type="inferred from homology"/>
<feature type="region of interest" description="Disordered" evidence="3">
    <location>
        <begin position="444"/>
        <end position="464"/>
    </location>
</feature>
<feature type="compositionally biased region" description="Basic and acidic residues" evidence="3">
    <location>
        <begin position="444"/>
        <end position="454"/>
    </location>
</feature>
<dbReference type="EMBL" id="AGNL01038136">
    <property type="protein sequence ID" value="EJK53253.1"/>
    <property type="molecule type" value="Genomic_DNA"/>
</dbReference>
<dbReference type="SUPFAM" id="SSF50978">
    <property type="entry name" value="WD40 repeat-like"/>
    <property type="match status" value="1"/>
</dbReference>
<dbReference type="InterPro" id="IPR045111">
    <property type="entry name" value="Vps41/Vps8"/>
</dbReference>
<gene>
    <name evidence="5" type="ORF">THAOC_27341</name>
</gene>
<dbReference type="PANTHER" id="PTHR12616">
    <property type="entry name" value="VACUOLAR PROTEIN SORTING VPS41"/>
    <property type="match status" value="1"/>
</dbReference>
<feature type="compositionally biased region" description="Basic and acidic residues" evidence="3">
    <location>
        <begin position="290"/>
        <end position="306"/>
    </location>
</feature>
<feature type="region of interest" description="Disordered" evidence="3">
    <location>
        <begin position="103"/>
        <end position="133"/>
    </location>
</feature>
<dbReference type="GO" id="GO:0030897">
    <property type="term" value="C:HOPS complex"/>
    <property type="evidence" value="ECO:0007669"/>
    <property type="project" value="TreeGrafter"/>
</dbReference>
<dbReference type="PANTHER" id="PTHR12616:SF8">
    <property type="entry name" value="VACUOLAR PROTEIN SORTING-ASSOCIATED PROTEIN 8 HOMOLOG"/>
    <property type="match status" value="1"/>
</dbReference>